<evidence type="ECO:0000256" key="1">
    <source>
        <dbReference type="SAM" id="Coils"/>
    </source>
</evidence>
<dbReference type="RefSeq" id="WP_021713830.1">
    <property type="nucleotide sequence ID" value="NZ_BATM01000025.1"/>
</dbReference>
<dbReference type="InterPro" id="IPR006597">
    <property type="entry name" value="Sel1-like"/>
</dbReference>
<organism evidence="2 3">
    <name type="scientific">Vibrio ezurae NBRC 102218</name>
    <dbReference type="NCBI Taxonomy" id="1219080"/>
    <lineage>
        <taxon>Bacteria</taxon>
        <taxon>Pseudomonadati</taxon>
        <taxon>Pseudomonadota</taxon>
        <taxon>Gammaproteobacteria</taxon>
        <taxon>Vibrionales</taxon>
        <taxon>Vibrionaceae</taxon>
        <taxon>Vibrio</taxon>
    </lineage>
</organism>
<feature type="coiled-coil region" evidence="1">
    <location>
        <begin position="25"/>
        <end position="60"/>
    </location>
</feature>
<reference evidence="2 3" key="1">
    <citation type="submission" date="2013-09" db="EMBL/GenBank/DDBJ databases">
        <title>Whole genome shotgun sequence of Vibrio ezurae NBRC 102218.</title>
        <authorList>
            <person name="Yoshida I."/>
            <person name="Hosoyama A."/>
            <person name="Numata M."/>
            <person name="Hashimoto M."/>
            <person name="Hosoyama Y."/>
            <person name="Tsuchikane K."/>
            <person name="Noguchi M."/>
            <person name="Hirakata S."/>
            <person name="Ichikawa N."/>
            <person name="Ohji S."/>
            <person name="Yamazoe A."/>
            <person name="Fujita N."/>
        </authorList>
    </citation>
    <scope>NUCLEOTIDE SEQUENCE [LARGE SCALE GENOMIC DNA]</scope>
    <source>
        <strain evidence="2 3">NBRC 102218</strain>
    </source>
</reference>
<keyword evidence="3" id="KW-1185">Reference proteome</keyword>
<evidence type="ECO:0000313" key="2">
    <source>
        <dbReference type="EMBL" id="GAD80122.1"/>
    </source>
</evidence>
<gene>
    <name evidence="2" type="ORF">VEZ01S_25_00050</name>
</gene>
<name>U3B3T8_9VIBR</name>
<evidence type="ECO:0000313" key="3">
    <source>
        <dbReference type="Proteomes" id="UP000016562"/>
    </source>
</evidence>
<dbReference type="AlphaFoldDB" id="U3B3T8"/>
<dbReference type="STRING" id="1219080.VEZ01S_25_00050"/>
<proteinExistence type="predicted"/>
<dbReference type="eggNOG" id="COG0790">
    <property type="taxonomic scope" value="Bacteria"/>
</dbReference>
<dbReference type="EMBL" id="BATM01000025">
    <property type="protein sequence ID" value="GAD80122.1"/>
    <property type="molecule type" value="Genomic_DNA"/>
</dbReference>
<protein>
    <recommendedName>
        <fullName evidence="4">Sel1 repeat family protein</fullName>
    </recommendedName>
</protein>
<sequence length="213" mass="24226">MLTVTEMMASGIAILLFMVLFLGVARGLAKRSERAEQRRIDTEEQAKQAEAERVRAHKEKIALADNGHLPTQLALAKMSEAKQPKEAIYWYEKAAEQDSIEGIEGILRVCRQTNDELISQDKHRYWTNAYDAHHGDEQAVYEQGIALFEGFGIASNMDKGIQLIEHAANKRCVRAQMFLAQWYRSPENPMADKEKAQMWEGMAERINLDGESK</sequence>
<evidence type="ECO:0008006" key="4">
    <source>
        <dbReference type="Google" id="ProtNLM"/>
    </source>
</evidence>
<dbReference type="Proteomes" id="UP000016562">
    <property type="component" value="Unassembled WGS sequence"/>
</dbReference>
<dbReference type="SUPFAM" id="SSF81901">
    <property type="entry name" value="HCP-like"/>
    <property type="match status" value="1"/>
</dbReference>
<dbReference type="SMART" id="SM00671">
    <property type="entry name" value="SEL1"/>
    <property type="match status" value="3"/>
</dbReference>
<dbReference type="InterPro" id="IPR011990">
    <property type="entry name" value="TPR-like_helical_dom_sf"/>
</dbReference>
<dbReference type="Gene3D" id="1.25.40.10">
    <property type="entry name" value="Tetratricopeptide repeat domain"/>
    <property type="match status" value="1"/>
</dbReference>
<keyword evidence="1" id="KW-0175">Coiled coil</keyword>
<comment type="caution">
    <text evidence="2">The sequence shown here is derived from an EMBL/GenBank/DDBJ whole genome shotgun (WGS) entry which is preliminary data.</text>
</comment>
<dbReference type="OrthoDB" id="6114904at2"/>
<accession>U3B3T8</accession>